<gene>
    <name evidence="5" type="ORF">ACFQGD_25885</name>
</gene>
<protein>
    <submittedName>
        <fullName evidence="5">LacI family DNA-binding transcriptional regulator</fullName>
    </submittedName>
</protein>
<dbReference type="InterPro" id="IPR046335">
    <property type="entry name" value="LacI/GalR-like_sensor"/>
</dbReference>
<evidence type="ECO:0000259" key="4">
    <source>
        <dbReference type="PROSITE" id="PS50932"/>
    </source>
</evidence>
<keyword evidence="3" id="KW-0804">Transcription</keyword>
<accession>A0ABW2C5J7</accession>
<dbReference type="EMBL" id="JBHSXX010000001">
    <property type="protein sequence ID" value="MFC6870567.1"/>
    <property type="molecule type" value="Genomic_DNA"/>
</dbReference>
<evidence type="ECO:0000313" key="5">
    <source>
        <dbReference type="EMBL" id="MFC6870567.1"/>
    </source>
</evidence>
<sequence length="333" mass="35925">MNRRPSRTKLADVAAEAGVSISTVSRVFSNPERLSPETVRNVREVAMRLRFTPNPMARALIMGDAPYLGVVVPDISNPYMTTLLKAAQSSSRRRGIGVFVADTDDATEVERSMCEQFARQTRGILLCAPRMSVSHIREIAEMVPVVLVNRPVDGLTCVYTDSTSSIGELVDRLCDLGHEKIAYLPGPTSSWANKVRTRTVADRVRKRGASVVKLGATSARHEDGVKAAREVSEQGASAVVAFDDVLAAGLIEGFRQLNLSVPHDVSVVGHDNVLAGLVQPGLTTIEGRSARVAQLAVDRLLAESDPDAGTEPEHLGVGTEVVWRASVAEPRRE</sequence>
<dbReference type="CDD" id="cd06267">
    <property type="entry name" value="PBP1_LacI_sugar_binding-like"/>
    <property type="match status" value="1"/>
</dbReference>
<keyword evidence="1" id="KW-0805">Transcription regulation</keyword>
<dbReference type="SUPFAM" id="SSF47413">
    <property type="entry name" value="lambda repressor-like DNA-binding domains"/>
    <property type="match status" value="1"/>
</dbReference>
<keyword evidence="2 5" id="KW-0238">DNA-binding</keyword>
<dbReference type="SUPFAM" id="SSF53822">
    <property type="entry name" value="Periplasmic binding protein-like I"/>
    <property type="match status" value="1"/>
</dbReference>
<evidence type="ECO:0000256" key="3">
    <source>
        <dbReference type="ARBA" id="ARBA00023163"/>
    </source>
</evidence>
<organism evidence="5 6">
    <name type="scientific">Haloechinothrix salitolerans</name>
    <dbReference type="NCBI Taxonomy" id="926830"/>
    <lineage>
        <taxon>Bacteria</taxon>
        <taxon>Bacillati</taxon>
        <taxon>Actinomycetota</taxon>
        <taxon>Actinomycetes</taxon>
        <taxon>Pseudonocardiales</taxon>
        <taxon>Pseudonocardiaceae</taxon>
        <taxon>Haloechinothrix</taxon>
    </lineage>
</organism>
<keyword evidence="6" id="KW-1185">Reference proteome</keyword>
<dbReference type="CDD" id="cd01392">
    <property type="entry name" value="HTH_LacI"/>
    <property type="match status" value="1"/>
</dbReference>
<dbReference type="Gene3D" id="1.10.260.40">
    <property type="entry name" value="lambda repressor-like DNA-binding domains"/>
    <property type="match status" value="1"/>
</dbReference>
<dbReference type="Proteomes" id="UP001596337">
    <property type="component" value="Unassembled WGS sequence"/>
</dbReference>
<dbReference type="InterPro" id="IPR010982">
    <property type="entry name" value="Lambda_DNA-bd_dom_sf"/>
</dbReference>
<evidence type="ECO:0000256" key="2">
    <source>
        <dbReference type="ARBA" id="ARBA00023125"/>
    </source>
</evidence>
<dbReference type="PANTHER" id="PTHR30146:SF138">
    <property type="entry name" value="TRANSCRIPTIONAL REGULATORY PROTEIN"/>
    <property type="match status" value="1"/>
</dbReference>
<name>A0ABW2C5J7_9PSEU</name>
<dbReference type="SMART" id="SM00354">
    <property type="entry name" value="HTH_LACI"/>
    <property type="match status" value="1"/>
</dbReference>
<dbReference type="PROSITE" id="PS50932">
    <property type="entry name" value="HTH_LACI_2"/>
    <property type="match status" value="1"/>
</dbReference>
<dbReference type="Gene3D" id="3.40.50.2300">
    <property type="match status" value="2"/>
</dbReference>
<comment type="caution">
    <text evidence="5">The sequence shown here is derived from an EMBL/GenBank/DDBJ whole genome shotgun (WGS) entry which is preliminary data.</text>
</comment>
<reference evidence="6" key="1">
    <citation type="journal article" date="2019" name="Int. J. Syst. Evol. Microbiol.">
        <title>The Global Catalogue of Microorganisms (GCM) 10K type strain sequencing project: providing services to taxonomists for standard genome sequencing and annotation.</title>
        <authorList>
            <consortium name="The Broad Institute Genomics Platform"/>
            <consortium name="The Broad Institute Genome Sequencing Center for Infectious Disease"/>
            <person name="Wu L."/>
            <person name="Ma J."/>
        </authorList>
    </citation>
    <scope>NUCLEOTIDE SEQUENCE [LARGE SCALE GENOMIC DNA]</scope>
    <source>
        <strain evidence="6">KCTC 32255</strain>
    </source>
</reference>
<evidence type="ECO:0000313" key="6">
    <source>
        <dbReference type="Proteomes" id="UP001596337"/>
    </source>
</evidence>
<feature type="domain" description="HTH lacI-type" evidence="4">
    <location>
        <begin position="8"/>
        <end position="62"/>
    </location>
</feature>
<dbReference type="InterPro" id="IPR000843">
    <property type="entry name" value="HTH_LacI"/>
</dbReference>
<proteinExistence type="predicted"/>
<dbReference type="Pfam" id="PF13377">
    <property type="entry name" value="Peripla_BP_3"/>
    <property type="match status" value="1"/>
</dbReference>
<dbReference type="InterPro" id="IPR028082">
    <property type="entry name" value="Peripla_BP_I"/>
</dbReference>
<dbReference type="GO" id="GO:0003677">
    <property type="term" value="F:DNA binding"/>
    <property type="evidence" value="ECO:0007669"/>
    <property type="project" value="UniProtKB-KW"/>
</dbReference>
<evidence type="ECO:0000256" key="1">
    <source>
        <dbReference type="ARBA" id="ARBA00023015"/>
    </source>
</evidence>
<dbReference type="PANTHER" id="PTHR30146">
    <property type="entry name" value="LACI-RELATED TRANSCRIPTIONAL REPRESSOR"/>
    <property type="match status" value="1"/>
</dbReference>
<dbReference type="Pfam" id="PF00356">
    <property type="entry name" value="LacI"/>
    <property type="match status" value="1"/>
</dbReference>
<dbReference type="RefSeq" id="WP_345402334.1">
    <property type="nucleotide sequence ID" value="NZ_BAABLA010000110.1"/>
</dbReference>